<gene>
    <name evidence="1" type="ORF">ACFSF0_08030</name>
</gene>
<dbReference type="Proteomes" id="UP001597304">
    <property type="component" value="Unassembled WGS sequence"/>
</dbReference>
<proteinExistence type="predicted"/>
<reference evidence="2" key="1">
    <citation type="journal article" date="2019" name="Int. J. Syst. Evol. Microbiol.">
        <title>The Global Catalogue of Microorganisms (GCM) 10K type strain sequencing project: providing services to taxonomists for standard genome sequencing and annotation.</title>
        <authorList>
            <consortium name="The Broad Institute Genomics Platform"/>
            <consortium name="The Broad Institute Genome Sequencing Center for Infectious Disease"/>
            <person name="Wu L."/>
            <person name="Ma J."/>
        </authorList>
    </citation>
    <scope>NUCLEOTIDE SEQUENCE [LARGE SCALE GENOMIC DNA]</scope>
    <source>
        <strain evidence="2">LMG 29247</strain>
    </source>
</reference>
<dbReference type="InterPro" id="IPR032720">
    <property type="entry name" value="Cys_rich_CWC"/>
</dbReference>
<accession>A0ABW4KT48</accession>
<evidence type="ECO:0000313" key="2">
    <source>
        <dbReference type="Proteomes" id="UP001597304"/>
    </source>
</evidence>
<organism evidence="1 2">
    <name type="scientific">Ottowia flava</name>
    <dbReference type="NCBI Taxonomy" id="2675430"/>
    <lineage>
        <taxon>Bacteria</taxon>
        <taxon>Pseudomonadati</taxon>
        <taxon>Pseudomonadota</taxon>
        <taxon>Betaproteobacteria</taxon>
        <taxon>Burkholderiales</taxon>
        <taxon>Comamonadaceae</taxon>
        <taxon>Ottowia</taxon>
    </lineage>
</organism>
<keyword evidence="2" id="KW-1185">Reference proteome</keyword>
<evidence type="ECO:0000313" key="1">
    <source>
        <dbReference type="EMBL" id="MFD1710551.1"/>
    </source>
</evidence>
<name>A0ABW4KT48_9BURK</name>
<protein>
    <submittedName>
        <fullName evidence="1">Cysteine-rich CWC family protein</fullName>
    </submittedName>
</protein>
<comment type="caution">
    <text evidence="1">The sequence shown here is derived from an EMBL/GenBank/DDBJ whole genome shotgun (WGS) entry which is preliminary data.</text>
</comment>
<dbReference type="Pfam" id="PF14375">
    <property type="entry name" value="Cys_rich_CWC"/>
    <property type="match status" value="1"/>
</dbReference>
<sequence>MDQNTIPMKADIDPVDTARCPLCGGPNGCAMAQVVAGAAPVACWCRDADFAPELLARVPPEARRRACICAACVAAAAVDR</sequence>
<dbReference type="EMBL" id="JBHUEJ010000016">
    <property type="protein sequence ID" value="MFD1710551.1"/>
    <property type="molecule type" value="Genomic_DNA"/>
</dbReference>